<protein>
    <submittedName>
        <fullName evidence="9">FtsX-like permease family protein</fullName>
    </submittedName>
</protein>
<keyword evidence="4 7" id="KW-0812">Transmembrane</keyword>
<evidence type="ECO:0000256" key="3">
    <source>
        <dbReference type="ARBA" id="ARBA00022475"/>
    </source>
</evidence>
<dbReference type="Pfam" id="PF02687">
    <property type="entry name" value="FtsX"/>
    <property type="match status" value="1"/>
</dbReference>
<dbReference type="Proteomes" id="UP000316213">
    <property type="component" value="Unassembled WGS sequence"/>
</dbReference>
<comment type="caution">
    <text evidence="9">The sequence shown here is derived from an EMBL/GenBank/DDBJ whole genome shotgun (WGS) entry which is preliminary data.</text>
</comment>
<keyword evidence="3" id="KW-1003">Cell membrane</keyword>
<feature type="transmembrane region" description="Helical" evidence="7">
    <location>
        <begin position="436"/>
        <end position="459"/>
    </location>
</feature>
<dbReference type="PANTHER" id="PTHR43738:SF1">
    <property type="entry name" value="HEMIN TRANSPORT SYSTEM PERMEASE PROTEIN HRTB-RELATED"/>
    <property type="match status" value="1"/>
</dbReference>
<dbReference type="EMBL" id="SJPM01000008">
    <property type="protein sequence ID" value="TWT94310.1"/>
    <property type="molecule type" value="Genomic_DNA"/>
</dbReference>
<organism evidence="9 10">
    <name type="scientific">Neorhodopirellula pilleata</name>
    <dbReference type="NCBI Taxonomy" id="2714738"/>
    <lineage>
        <taxon>Bacteria</taxon>
        <taxon>Pseudomonadati</taxon>
        <taxon>Planctomycetota</taxon>
        <taxon>Planctomycetia</taxon>
        <taxon>Pirellulales</taxon>
        <taxon>Pirellulaceae</taxon>
        <taxon>Neorhodopirellula</taxon>
    </lineage>
</organism>
<dbReference type="InterPro" id="IPR051125">
    <property type="entry name" value="ABC-4/HrtB_transporter"/>
</dbReference>
<evidence type="ECO:0000256" key="2">
    <source>
        <dbReference type="ARBA" id="ARBA00022448"/>
    </source>
</evidence>
<comment type="subcellular location">
    <subcellularLocation>
        <location evidence="1">Cell membrane</location>
        <topology evidence="1">Multi-pass membrane protein</topology>
    </subcellularLocation>
</comment>
<dbReference type="AlphaFoldDB" id="A0A5C6A4L3"/>
<evidence type="ECO:0000256" key="1">
    <source>
        <dbReference type="ARBA" id="ARBA00004651"/>
    </source>
</evidence>
<gene>
    <name evidence="9" type="ORF">Pla100_39210</name>
</gene>
<evidence type="ECO:0000256" key="5">
    <source>
        <dbReference type="ARBA" id="ARBA00022989"/>
    </source>
</evidence>
<evidence type="ECO:0000313" key="9">
    <source>
        <dbReference type="EMBL" id="TWT94310.1"/>
    </source>
</evidence>
<sequence>MKTNFRKNHRSLLKSLTQPVAKDALPVTANAKVQLPPVNVNLNLNLNLRLNLNLNPSHPIPPPITPSTSLDRPSHHAWFCGRTRLAWKNLTHTLTRTIVSIGGIGFAILLMFMQLGFLGSVGDTATVVLNRMPCQIVVRSPDYLHIYDTSSLPGNLPQLLESVSEVRDALPLDIGVTQWQNPIDHSFRAIAMMGIDLEQPAFELPELTPRMISTLRPVGSVLIDDASAIDFGPANRSHFGRLDVGTTTDVAGESARLAGTFEMGTGLAANGALLASRQTFEKLAPGQRPGRVSLILIRLDDPAQIASGLAAVRNRLQSLGGEASYAQAMTLDEAKAAEKDRWYRQTPIGLIFIVGVGLAVVVGGVISYMVLASDVAAHLPEYATLRAMGYSDGYLVKTLLSQSTLLALVAFPPSVVAAMGLYYVTSIVSSIPIRMTSTWIVVVFSLSLGMCNIAGVIALRKLLKAEPANLF</sequence>
<reference evidence="9 10" key="1">
    <citation type="submission" date="2019-02" db="EMBL/GenBank/DDBJ databases">
        <title>Deep-cultivation of Planctomycetes and their phenomic and genomic characterization uncovers novel biology.</title>
        <authorList>
            <person name="Wiegand S."/>
            <person name="Jogler M."/>
            <person name="Boedeker C."/>
            <person name="Pinto D."/>
            <person name="Vollmers J."/>
            <person name="Rivas-Marin E."/>
            <person name="Kohn T."/>
            <person name="Peeters S.H."/>
            <person name="Heuer A."/>
            <person name="Rast P."/>
            <person name="Oberbeckmann S."/>
            <person name="Bunk B."/>
            <person name="Jeske O."/>
            <person name="Meyerdierks A."/>
            <person name="Storesund J.E."/>
            <person name="Kallscheuer N."/>
            <person name="Luecker S."/>
            <person name="Lage O.M."/>
            <person name="Pohl T."/>
            <person name="Merkel B.J."/>
            <person name="Hornburger P."/>
            <person name="Mueller R.-W."/>
            <person name="Bruemmer F."/>
            <person name="Labrenz M."/>
            <person name="Spormann A.M."/>
            <person name="Op Den Camp H."/>
            <person name="Overmann J."/>
            <person name="Amann R."/>
            <person name="Jetten M.S.M."/>
            <person name="Mascher T."/>
            <person name="Medema M.H."/>
            <person name="Devos D.P."/>
            <person name="Kaster A.-K."/>
            <person name="Ovreas L."/>
            <person name="Rohde M."/>
            <person name="Galperin M.Y."/>
            <person name="Jogler C."/>
        </authorList>
    </citation>
    <scope>NUCLEOTIDE SEQUENCE [LARGE SCALE GENOMIC DNA]</scope>
    <source>
        <strain evidence="9 10">Pla100</strain>
    </source>
</reference>
<feature type="domain" description="ABC3 transporter permease C-terminal" evidence="8">
    <location>
        <begin position="355"/>
        <end position="467"/>
    </location>
</feature>
<evidence type="ECO:0000256" key="7">
    <source>
        <dbReference type="SAM" id="Phobius"/>
    </source>
</evidence>
<accession>A0A5C6A4L3</accession>
<keyword evidence="10" id="KW-1185">Reference proteome</keyword>
<name>A0A5C6A4L3_9BACT</name>
<keyword evidence="2" id="KW-0813">Transport</keyword>
<evidence type="ECO:0000256" key="6">
    <source>
        <dbReference type="ARBA" id="ARBA00023136"/>
    </source>
</evidence>
<evidence type="ECO:0000259" key="8">
    <source>
        <dbReference type="Pfam" id="PF02687"/>
    </source>
</evidence>
<evidence type="ECO:0000256" key="4">
    <source>
        <dbReference type="ARBA" id="ARBA00022692"/>
    </source>
</evidence>
<feature type="transmembrane region" description="Helical" evidence="7">
    <location>
        <begin position="348"/>
        <end position="371"/>
    </location>
</feature>
<dbReference type="PANTHER" id="PTHR43738">
    <property type="entry name" value="ABC TRANSPORTER, MEMBRANE PROTEIN"/>
    <property type="match status" value="1"/>
</dbReference>
<dbReference type="GO" id="GO:0005886">
    <property type="term" value="C:plasma membrane"/>
    <property type="evidence" value="ECO:0007669"/>
    <property type="project" value="UniProtKB-SubCell"/>
</dbReference>
<dbReference type="InterPro" id="IPR003838">
    <property type="entry name" value="ABC3_permease_C"/>
</dbReference>
<feature type="transmembrane region" description="Helical" evidence="7">
    <location>
        <begin position="405"/>
        <end position="424"/>
    </location>
</feature>
<keyword evidence="5 7" id="KW-1133">Transmembrane helix</keyword>
<evidence type="ECO:0000313" key="10">
    <source>
        <dbReference type="Proteomes" id="UP000316213"/>
    </source>
</evidence>
<keyword evidence="6 7" id="KW-0472">Membrane</keyword>
<proteinExistence type="predicted"/>